<dbReference type="Gene3D" id="3.40.50.1820">
    <property type="entry name" value="alpha/beta hydrolase"/>
    <property type="match status" value="1"/>
</dbReference>
<dbReference type="SUPFAM" id="SSF51120">
    <property type="entry name" value="beta-Roll"/>
    <property type="match status" value="3"/>
</dbReference>
<dbReference type="Pfam" id="PF00353">
    <property type="entry name" value="HemolysinCabind"/>
    <property type="match status" value="4"/>
</dbReference>
<evidence type="ECO:0000256" key="5">
    <source>
        <dbReference type="ARBA" id="ARBA00022837"/>
    </source>
</evidence>
<dbReference type="Pfam" id="PF03160">
    <property type="entry name" value="Calx-beta"/>
    <property type="match status" value="1"/>
</dbReference>
<evidence type="ECO:0000256" key="4">
    <source>
        <dbReference type="ARBA" id="ARBA00022737"/>
    </source>
</evidence>
<dbReference type="GO" id="GO:0007154">
    <property type="term" value="P:cell communication"/>
    <property type="evidence" value="ECO:0007669"/>
    <property type="project" value="InterPro"/>
</dbReference>
<protein>
    <recommendedName>
        <fullName evidence="7">Calx-beta domain-containing protein</fullName>
    </recommendedName>
</protein>
<keyword evidence="3" id="KW-0732">Signal</keyword>
<name>S9RZC6_9RHOB</name>
<evidence type="ECO:0000256" key="6">
    <source>
        <dbReference type="SAM" id="MobiDB-lite"/>
    </source>
</evidence>
<dbReference type="PANTHER" id="PTHR38340:SF1">
    <property type="entry name" value="S-LAYER PROTEIN"/>
    <property type="match status" value="1"/>
</dbReference>
<dbReference type="PRINTS" id="PR00313">
    <property type="entry name" value="CABNDNGRPT"/>
</dbReference>
<evidence type="ECO:0000259" key="7">
    <source>
        <dbReference type="SMART" id="SM00237"/>
    </source>
</evidence>
<evidence type="ECO:0000256" key="1">
    <source>
        <dbReference type="ARBA" id="ARBA00004613"/>
    </source>
</evidence>
<evidence type="ECO:0000256" key="3">
    <source>
        <dbReference type="ARBA" id="ARBA00022729"/>
    </source>
</evidence>
<dbReference type="OrthoDB" id="7875393at2"/>
<dbReference type="GO" id="GO:0005576">
    <property type="term" value="C:extracellular region"/>
    <property type="evidence" value="ECO:0007669"/>
    <property type="project" value="UniProtKB-SubCell"/>
</dbReference>
<dbReference type="SUPFAM" id="SSF53474">
    <property type="entry name" value="alpha/beta-Hydrolases"/>
    <property type="match status" value="1"/>
</dbReference>
<proteinExistence type="predicted"/>
<evidence type="ECO:0000256" key="2">
    <source>
        <dbReference type="ARBA" id="ARBA00022525"/>
    </source>
</evidence>
<dbReference type="InterPro" id="IPR003644">
    <property type="entry name" value="Calx_beta"/>
</dbReference>
<dbReference type="InterPro" id="IPR038081">
    <property type="entry name" value="CalX-like_sf"/>
</dbReference>
<dbReference type="InterPro" id="IPR018511">
    <property type="entry name" value="Hemolysin-typ_Ca-bd_CS"/>
</dbReference>
<dbReference type="SMART" id="SM00237">
    <property type="entry name" value="Calx_beta"/>
    <property type="match status" value="1"/>
</dbReference>
<sequence>MPISESDAVLAGTFLARAVYGGPSISDSDQWLDTTDDGNLRYGDNYRGYLNSINPGWQTLTDSELGGTFFDGGALGGFTSGGLYVSNENGLEINGSEALLARTIIDGQDTLVLAFRGSDGADAIGQLQTFTPSGTANYYRGLQPIVDAALDYVKTNNIQNFVVSGHSLGGTMVDTFMLVDSKRFEAVEGLDMSAVSIASAGVDPYLGQELAVNEYANLFEGVLGQEISSVGFPSYYVSINHTQDRVYYAADDDGIVPLIPNDVLINNINSPSDFDLQLPNIDNSDVGGVNFGAEHNIGLYWTNVQALVSDPLYDHYVDQEIIMGVDSYSAVPDYGDGFISLFRDFRGSPPDDLGDRAINGTGAADYILGLAGNDRLAGEAGDDLISGGRGRDQLFGGDDADRLHGGRDGDLLRGEVGNDTLDGGQGADQVYGDEGDDILIVGMSDGDELYGGSGADRFVFGPRDFYLIGSIDVIFDYNLGNTPGEFDFGEGDVIDVSALTGDAYGSGVPGSELVRLDPTNVALGTVRQVLQVDIDGAAGPAGWLSIAEFQGLPATNDALIVHFGDREGGPTSPTTIPANSPAGSFQITPAEETIVEGNTSIEFTITRPDDSAEQTVYVSTTVDRGSSNGGDYDGILNRAVTFAPGDAEATVDVRIRDDNSREAVETFGLIVQSSPDQPASQYLASASFSIIDDDAAGGSVNFTNSSNQEWITPAGGTESFDGEGGTDQVTLDLREWSSVSTSTSGATRSFIGPEGRLNFVNVEQFVVIGTPGNDNIVTGDGNDVILGGDGNDQIDGGAGVDAMSGGDGNDTFLNVGVLDIVSGGEGFDTVRFNASSETQNVTIDLGTGQGLLGSWTGIEQVSGSLGSGNDSIIAGAQTQNLGGGLGEDFLRLDYSNGLAGPGGRVAAAVELNLHRETSNSSSNEIIRITDVDGGNLVNQSIQLNGFETFDITATDGNDEITTAAGDDRIIALGGDDVIDAGEGDDTIEAGAGDDVVTGGGGDDVFIMRPGESDDIITDFQKGIGAEDGDKIDISAYGFSFSDIVFETEAGGLRIRLGTDSILLQGSSLLSLDSTDFDGLTLSNLPPSASAINAGSVSEDGSAVGIDLLGDAGASDSDGGTLGVTAVSAQDQNGAAVSFELLGAVLSIDASQFAEALSSGESTTVTVSYSVTDGQGGETPNTATLIVDGLDGPFTWYLDGDGDGFGVDDAATNQSAYAAPAGTSGIAGDAFDDDDTIYPGAPEINDFKDNDQDGLTDEDNTAPVADAETFEIAEDGTLVLPVSSLLDGDTDVDGDTLTVASVSDVVNGSVALDDKGDADPTNDEVIFTPDAGYDGPASFDYSVADGFGGEDTVTVDVTVNAAPTTTTETREFADGRVLATEFVDGIRTTATMTDAADVRPWTSYVDTFDEDGDRSSRVLAYDDGRISETSYVDGVRSEMLITDAADEFVWATIAREYNASGQRSQQTNVYDDGRTLETDYTDGIRTTATMTDAADVRPWTSYVDTFDENGDRVSRITTFDDGTEVSRSFADDFLFG</sequence>
<gene>
    <name evidence="8" type="ORF">thalar_02159</name>
</gene>
<feature type="domain" description="Calx-beta" evidence="7">
    <location>
        <begin position="572"/>
        <end position="672"/>
    </location>
</feature>
<keyword evidence="9" id="KW-1185">Reference proteome</keyword>
<dbReference type="GO" id="GO:0005509">
    <property type="term" value="F:calcium ion binding"/>
    <property type="evidence" value="ECO:0007669"/>
    <property type="project" value="InterPro"/>
</dbReference>
<dbReference type="Proteomes" id="UP000015351">
    <property type="component" value="Unassembled WGS sequence"/>
</dbReference>
<dbReference type="Gene3D" id="2.60.40.3440">
    <property type="match status" value="1"/>
</dbReference>
<dbReference type="HOGENOM" id="CLU_247041_0_0_5"/>
<dbReference type="PATRIC" id="fig|1123360.3.peg.2136"/>
<dbReference type="Pfam" id="PF17963">
    <property type="entry name" value="Big_9"/>
    <property type="match status" value="1"/>
</dbReference>
<reference evidence="9" key="1">
    <citation type="journal article" date="2013" name="Stand. Genomic Sci.">
        <title>Genome sequence of the Litoreibacter arenae type strain (DSM 19593(T)), a member of the Roseobacter clade isolated from sea sand.</title>
        <authorList>
            <person name="Riedel T."/>
            <person name="Fiebig A."/>
            <person name="Petersen J."/>
            <person name="Gronow S."/>
            <person name="Kyrpides N.C."/>
            <person name="Goker M."/>
            <person name="Klenk H.P."/>
        </authorList>
    </citation>
    <scope>NUCLEOTIDE SEQUENCE [LARGE SCALE GENOMIC DNA]</scope>
    <source>
        <strain evidence="9">DSM 19593</strain>
    </source>
</reference>
<dbReference type="InterPro" id="IPR050557">
    <property type="entry name" value="RTX_toxin/Mannuronan_C5-epim"/>
</dbReference>
<dbReference type="GO" id="GO:0016020">
    <property type="term" value="C:membrane"/>
    <property type="evidence" value="ECO:0007669"/>
    <property type="project" value="InterPro"/>
</dbReference>
<comment type="subcellular location">
    <subcellularLocation>
        <location evidence="1">Secreted</location>
    </subcellularLocation>
</comment>
<dbReference type="PANTHER" id="PTHR38340">
    <property type="entry name" value="S-LAYER PROTEIN"/>
    <property type="match status" value="1"/>
</dbReference>
<keyword evidence="4" id="KW-0677">Repeat</keyword>
<dbReference type="EMBL" id="AONI01000010">
    <property type="protein sequence ID" value="EPX79334.1"/>
    <property type="molecule type" value="Genomic_DNA"/>
</dbReference>
<dbReference type="InterPro" id="IPR029058">
    <property type="entry name" value="AB_hydrolase_fold"/>
</dbReference>
<comment type="caution">
    <text evidence="8">The sequence shown here is derived from an EMBL/GenBank/DDBJ whole genome shotgun (WGS) entry which is preliminary data.</text>
</comment>
<feature type="region of interest" description="Disordered" evidence="6">
    <location>
        <begin position="396"/>
        <end position="432"/>
    </location>
</feature>
<keyword evidence="2" id="KW-0964">Secreted</keyword>
<dbReference type="InterPro" id="IPR011049">
    <property type="entry name" value="Serralysin-like_metalloprot_C"/>
</dbReference>
<feature type="compositionally biased region" description="Basic and acidic residues" evidence="6">
    <location>
        <begin position="399"/>
        <end position="413"/>
    </location>
</feature>
<dbReference type="RefSeq" id="WP_021100714.1">
    <property type="nucleotide sequence ID" value="NZ_KE557306.1"/>
</dbReference>
<dbReference type="Gene3D" id="2.150.10.10">
    <property type="entry name" value="Serralysin-like metalloprotease, C-terminal"/>
    <property type="match status" value="4"/>
</dbReference>
<keyword evidence="5" id="KW-0106">Calcium</keyword>
<evidence type="ECO:0000313" key="8">
    <source>
        <dbReference type="EMBL" id="EPX79334.1"/>
    </source>
</evidence>
<dbReference type="STRING" id="1123360.thalar_02159"/>
<dbReference type="Pfam" id="PF17892">
    <property type="entry name" value="Cadherin_5"/>
    <property type="match status" value="1"/>
</dbReference>
<dbReference type="SUPFAM" id="SSF141072">
    <property type="entry name" value="CalX-like"/>
    <property type="match status" value="1"/>
</dbReference>
<dbReference type="PROSITE" id="PS00330">
    <property type="entry name" value="HEMOLYSIN_CALCIUM"/>
    <property type="match status" value="4"/>
</dbReference>
<dbReference type="InterPro" id="IPR001343">
    <property type="entry name" value="Hemolysn_Ca-bd"/>
</dbReference>
<dbReference type="eggNOG" id="COG4932">
    <property type="taxonomic scope" value="Bacteria"/>
</dbReference>
<dbReference type="Gene3D" id="2.60.40.2030">
    <property type="match status" value="1"/>
</dbReference>
<accession>S9RZC6</accession>
<dbReference type="InterPro" id="IPR041690">
    <property type="entry name" value="Cadherin_5"/>
</dbReference>
<organism evidence="8 9">
    <name type="scientific">Litoreibacter arenae DSM 19593</name>
    <dbReference type="NCBI Taxonomy" id="1123360"/>
    <lineage>
        <taxon>Bacteria</taxon>
        <taxon>Pseudomonadati</taxon>
        <taxon>Pseudomonadota</taxon>
        <taxon>Alphaproteobacteria</taxon>
        <taxon>Rhodobacterales</taxon>
        <taxon>Roseobacteraceae</taxon>
        <taxon>Litoreibacter</taxon>
    </lineage>
</organism>
<dbReference type="eggNOG" id="COG2931">
    <property type="taxonomic scope" value="Bacteria"/>
</dbReference>
<evidence type="ECO:0000313" key="9">
    <source>
        <dbReference type="Proteomes" id="UP000015351"/>
    </source>
</evidence>